<organism evidence="5">
    <name type="scientific">hydrothermal vent metagenome</name>
    <dbReference type="NCBI Taxonomy" id="652676"/>
    <lineage>
        <taxon>unclassified sequences</taxon>
        <taxon>metagenomes</taxon>
        <taxon>ecological metagenomes</taxon>
    </lineage>
</organism>
<dbReference type="InterPro" id="IPR012312">
    <property type="entry name" value="Hemerythrin-like"/>
</dbReference>
<protein>
    <recommendedName>
        <fullName evidence="4">Hemerythrin-like domain-containing protein</fullName>
    </recommendedName>
</protein>
<dbReference type="GO" id="GO:0046872">
    <property type="term" value="F:metal ion binding"/>
    <property type="evidence" value="ECO:0007669"/>
    <property type="project" value="UniProtKB-KW"/>
</dbReference>
<dbReference type="InterPro" id="IPR035938">
    <property type="entry name" value="Hemerythrin-like_sf"/>
</dbReference>
<dbReference type="Gene3D" id="1.20.120.50">
    <property type="entry name" value="Hemerythrin-like"/>
    <property type="match status" value="1"/>
</dbReference>
<evidence type="ECO:0000256" key="1">
    <source>
        <dbReference type="ARBA" id="ARBA00010587"/>
    </source>
</evidence>
<dbReference type="InterPro" id="IPR050669">
    <property type="entry name" value="Hemerythrin"/>
</dbReference>
<evidence type="ECO:0000259" key="4">
    <source>
        <dbReference type="Pfam" id="PF01814"/>
    </source>
</evidence>
<dbReference type="PANTHER" id="PTHR37164">
    <property type="entry name" value="BACTERIOHEMERYTHRIN"/>
    <property type="match status" value="1"/>
</dbReference>
<dbReference type="AlphaFoldDB" id="A0A3B0S299"/>
<dbReference type="PANTHER" id="PTHR37164:SF1">
    <property type="entry name" value="BACTERIOHEMERYTHRIN"/>
    <property type="match status" value="1"/>
</dbReference>
<feature type="domain" description="Hemerythrin-like" evidence="4">
    <location>
        <begin position="8"/>
        <end position="144"/>
    </location>
</feature>
<proteinExistence type="inferred from homology"/>
<gene>
    <name evidence="5" type="ORF">MNBD_ALPHA01-405</name>
</gene>
<reference evidence="5" key="1">
    <citation type="submission" date="2018-06" db="EMBL/GenBank/DDBJ databases">
        <authorList>
            <person name="Zhirakovskaya E."/>
        </authorList>
    </citation>
    <scope>NUCLEOTIDE SEQUENCE</scope>
</reference>
<keyword evidence="2" id="KW-0479">Metal-binding</keyword>
<dbReference type="NCBIfam" id="TIGR02481">
    <property type="entry name" value="hemeryth_dom"/>
    <property type="match status" value="1"/>
</dbReference>
<evidence type="ECO:0000313" key="5">
    <source>
        <dbReference type="EMBL" id="VAW00365.1"/>
    </source>
</evidence>
<dbReference type="Pfam" id="PF01814">
    <property type="entry name" value="Hemerythrin"/>
    <property type="match status" value="1"/>
</dbReference>
<dbReference type="InterPro" id="IPR012827">
    <property type="entry name" value="Hemerythrin_metal-bd"/>
</dbReference>
<sequence>MSVDGGVIDEDHKILISYINDFLSMSDLYNNCSEDFRSCDKSSHLPCGQELSCYKKNSKILASLKFYTTSHFKREEELQKEIGFPVQAGTHESLIEELNNMIKILETSDASSEDFLDILNGMGNFFNGWLIDHIIKEDLKMRPYFNIKHAKSTRYLALD</sequence>
<dbReference type="CDD" id="cd12107">
    <property type="entry name" value="Hemerythrin"/>
    <property type="match status" value="1"/>
</dbReference>
<name>A0A3B0S299_9ZZZZ</name>
<evidence type="ECO:0000256" key="2">
    <source>
        <dbReference type="ARBA" id="ARBA00022723"/>
    </source>
</evidence>
<dbReference type="EMBL" id="UOEJ01000133">
    <property type="protein sequence ID" value="VAW00365.1"/>
    <property type="molecule type" value="Genomic_DNA"/>
</dbReference>
<accession>A0A3B0S299</accession>
<dbReference type="SUPFAM" id="SSF47188">
    <property type="entry name" value="Hemerythrin-like"/>
    <property type="match status" value="1"/>
</dbReference>
<keyword evidence="3" id="KW-0408">Iron</keyword>
<comment type="similarity">
    <text evidence="1">Belongs to the hemerythrin family.</text>
</comment>
<evidence type="ECO:0000256" key="3">
    <source>
        <dbReference type="ARBA" id="ARBA00023004"/>
    </source>
</evidence>